<dbReference type="EMBL" id="PQLX01000001">
    <property type="protein sequence ID" value="POU68462.1"/>
    <property type="molecule type" value="Genomic_DNA"/>
</dbReference>
<evidence type="ECO:0000313" key="3">
    <source>
        <dbReference type="EMBL" id="POU68462.1"/>
    </source>
</evidence>
<feature type="region of interest" description="Disordered" evidence="1">
    <location>
        <begin position="403"/>
        <end position="448"/>
    </location>
</feature>
<evidence type="ECO:0000259" key="2">
    <source>
        <dbReference type="PROSITE" id="PS51782"/>
    </source>
</evidence>
<dbReference type="Pfam" id="PF01476">
    <property type="entry name" value="LysM"/>
    <property type="match status" value="1"/>
</dbReference>
<organism evidence="3 4">
    <name type="scientific">Citrobacter amalonaticus</name>
    <dbReference type="NCBI Taxonomy" id="35703"/>
    <lineage>
        <taxon>Bacteria</taxon>
        <taxon>Pseudomonadati</taxon>
        <taxon>Pseudomonadota</taxon>
        <taxon>Gammaproteobacteria</taxon>
        <taxon>Enterobacterales</taxon>
        <taxon>Enterobacteriaceae</taxon>
        <taxon>Citrobacter</taxon>
    </lineage>
</organism>
<feature type="compositionally biased region" description="Low complexity" evidence="1">
    <location>
        <begin position="418"/>
        <end position="429"/>
    </location>
</feature>
<dbReference type="Gene3D" id="1.10.530.10">
    <property type="match status" value="1"/>
</dbReference>
<dbReference type="SUPFAM" id="SSF54106">
    <property type="entry name" value="LysM domain"/>
    <property type="match status" value="1"/>
</dbReference>
<feature type="domain" description="LysM" evidence="2">
    <location>
        <begin position="310"/>
        <end position="354"/>
    </location>
</feature>
<dbReference type="CDD" id="cd00118">
    <property type="entry name" value="LysM"/>
    <property type="match status" value="1"/>
</dbReference>
<reference evidence="3 4" key="1">
    <citation type="submission" date="2018-01" db="EMBL/GenBank/DDBJ databases">
        <title>Complete genome sequences of 14 Citrobacter spp. isolated from plant in Canada.</title>
        <authorList>
            <person name="Bhandare S.G."/>
            <person name="Colavecchio A."/>
            <person name="Jeukens J."/>
            <person name="Emond-Rheault J.-G."/>
            <person name="Freschi L."/>
            <person name="Hamel J."/>
            <person name="Kukavica-Ibrulj I."/>
            <person name="Levesque R."/>
            <person name="Goodridge L."/>
        </authorList>
    </citation>
    <scope>NUCLEOTIDE SEQUENCE [LARGE SCALE GENOMIC DNA]</scope>
    <source>
        <strain evidence="3 4">S1285</strain>
    </source>
</reference>
<dbReference type="OrthoDB" id="8776734at2"/>
<gene>
    <name evidence="3" type="ORF">C3430_05210</name>
</gene>
<evidence type="ECO:0000313" key="4">
    <source>
        <dbReference type="Proteomes" id="UP000237003"/>
    </source>
</evidence>
<name>A0A2S4S3M8_CITAM</name>
<dbReference type="GO" id="GO:0008932">
    <property type="term" value="F:lytic endotransglycosylase activity"/>
    <property type="evidence" value="ECO:0007669"/>
    <property type="project" value="TreeGrafter"/>
</dbReference>
<dbReference type="Gene3D" id="3.10.350.10">
    <property type="entry name" value="LysM domain"/>
    <property type="match status" value="1"/>
</dbReference>
<dbReference type="InterPro" id="IPR018392">
    <property type="entry name" value="LysM"/>
</dbReference>
<comment type="caution">
    <text evidence="3">The sequence shown here is derived from an EMBL/GenBank/DDBJ whole genome shotgun (WGS) entry which is preliminary data.</text>
</comment>
<dbReference type="PANTHER" id="PTHR33734">
    <property type="entry name" value="LYSM DOMAIN-CONTAINING GPI-ANCHORED PROTEIN 2"/>
    <property type="match status" value="1"/>
</dbReference>
<evidence type="ECO:0000256" key="1">
    <source>
        <dbReference type="SAM" id="MobiDB-lite"/>
    </source>
</evidence>
<dbReference type="AlphaFoldDB" id="A0A2S4S3M8"/>
<dbReference type="SMART" id="SM00257">
    <property type="entry name" value="LysM"/>
    <property type="match status" value="1"/>
</dbReference>
<protein>
    <recommendedName>
        <fullName evidence="2">LysM domain-containing protein</fullName>
    </recommendedName>
</protein>
<feature type="compositionally biased region" description="Basic and acidic residues" evidence="1">
    <location>
        <begin position="431"/>
        <end position="448"/>
    </location>
</feature>
<dbReference type="PANTHER" id="PTHR33734:SF22">
    <property type="entry name" value="MEMBRANE-BOUND LYTIC MUREIN TRANSGLYCOSYLASE D"/>
    <property type="match status" value="1"/>
</dbReference>
<dbReference type="PROSITE" id="PS51782">
    <property type="entry name" value="LYSM"/>
    <property type="match status" value="1"/>
</dbReference>
<proteinExistence type="predicted"/>
<accession>A0A2S4S3M8</accession>
<dbReference type="RefSeq" id="WP_103775372.1">
    <property type="nucleotide sequence ID" value="NZ_PQLX01000001.1"/>
</dbReference>
<sequence>MSDLYEYLNAKKGKTYFDDQIKPFSLISLYPDIDTSRKLRGNSRTTGDADKDVQNAIIDMIITIAVRYGLSYKEISYILLTAKVESGFNPDAAAGTTSAAGLAQGTVGFIKDALTQSEDILGFQLDLRNEEVFDAEKGCYAVIYSFLLNKSKVMESYTSDQSEYWEWLYLLHHDGAYSLGKYLDGTREKSADGIKWAQYITDRLSVTEGLLKNTEVSTKFKLSTGDNTAFKNKNYIAAISPFPVSTCPNLVSDYEKSLFFIKGVTDSNGMTEAVNAIAGSEVVFTILSDNYKELAKTSSEKEGNEKPETLIYVVRKGDTLSAVAKKHGVSVEKLARINKIQNVNMLRVGAKLKIPDGNKNHGYTSRYVPEQTKKEILKSVGLKNANAKAAIEYSRSHIVLPKGSKSADSEKNSNIIHVKTTTTDKSVTSRNKSEPEKHQTTSEGKAKEVSVDRDFVPAIIFSPKIPENLKTIVSIQSLDIMKEIMKSSGVHKVTITSTLRTVQKQVDAMYDNMCTKGTQSQLDYYAAPGKEVVQAGIDAGGTDRSKESVVKKAMMEKIEILQQDGRLVSKHCVSLEAYALRNVFDMSKKSLPASLQRAFDKALTKYVKDNPGKMKYISPLKNHGEPAFHVEIVQ</sequence>
<dbReference type="InterPro" id="IPR036779">
    <property type="entry name" value="LysM_dom_sf"/>
</dbReference>
<dbReference type="Proteomes" id="UP000237003">
    <property type="component" value="Unassembled WGS sequence"/>
</dbReference>